<dbReference type="InterPro" id="IPR006311">
    <property type="entry name" value="TAT_signal"/>
</dbReference>
<feature type="domain" description="PhoD-like phosphatase metallophosphatase" evidence="2">
    <location>
        <begin position="164"/>
        <end position="512"/>
    </location>
</feature>
<dbReference type="Gene3D" id="2.60.40.380">
    <property type="entry name" value="Purple acid phosphatase-like, N-terminal"/>
    <property type="match status" value="1"/>
</dbReference>
<dbReference type="InterPro" id="IPR029052">
    <property type="entry name" value="Metallo-depent_PP-like"/>
</dbReference>
<dbReference type="InterPro" id="IPR052900">
    <property type="entry name" value="Phospholipid_Metab_Enz"/>
</dbReference>
<evidence type="ECO:0000313" key="5">
    <source>
        <dbReference type="Proteomes" id="UP000638560"/>
    </source>
</evidence>
<keyword evidence="5" id="KW-1185">Reference proteome</keyword>
<feature type="domain" description="Phospholipase D N-terminal" evidence="3">
    <location>
        <begin position="58"/>
        <end position="151"/>
    </location>
</feature>
<feature type="region of interest" description="Disordered" evidence="1">
    <location>
        <begin position="330"/>
        <end position="356"/>
    </location>
</feature>
<dbReference type="InterPro" id="IPR038607">
    <property type="entry name" value="PhoD-like_sf"/>
</dbReference>
<dbReference type="CDD" id="cd07389">
    <property type="entry name" value="MPP_PhoD"/>
    <property type="match status" value="1"/>
</dbReference>
<dbReference type="Gene3D" id="3.60.21.70">
    <property type="entry name" value="PhoD-like phosphatase"/>
    <property type="match status" value="1"/>
</dbReference>
<accession>A0ABS0H934</accession>
<evidence type="ECO:0000313" key="4">
    <source>
        <dbReference type="EMBL" id="MBF9134977.1"/>
    </source>
</evidence>
<evidence type="ECO:0000259" key="2">
    <source>
        <dbReference type="Pfam" id="PF09423"/>
    </source>
</evidence>
<dbReference type="EMBL" id="JADPUN010000407">
    <property type="protein sequence ID" value="MBF9134977.1"/>
    <property type="molecule type" value="Genomic_DNA"/>
</dbReference>
<evidence type="ECO:0000256" key="1">
    <source>
        <dbReference type="SAM" id="MobiDB-lite"/>
    </source>
</evidence>
<dbReference type="PROSITE" id="PS51318">
    <property type="entry name" value="TAT"/>
    <property type="match status" value="1"/>
</dbReference>
<dbReference type="Proteomes" id="UP000638560">
    <property type="component" value="Unassembled WGS sequence"/>
</dbReference>
<comment type="caution">
    <text evidence="4">The sequence shown here is derived from an EMBL/GenBank/DDBJ whole genome shotgun (WGS) entry which is preliminary data.</text>
</comment>
<dbReference type="PANTHER" id="PTHR43606">
    <property type="entry name" value="PHOSPHATASE, PUTATIVE (AFU_ORTHOLOGUE AFUA_6G08710)-RELATED"/>
    <property type="match status" value="1"/>
</dbReference>
<dbReference type="InterPro" id="IPR032093">
    <property type="entry name" value="PhoD_N"/>
</dbReference>
<dbReference type="InterPro" id="IPR018946">
    <property type="entry name" value="PhoD-like_MPP"/>
</dbReference>
<dbReference type="PANTHER" id="PTHR43606:SF2">
    <property type="entry name" value="ALKALINE PHOSPHATASE FAMILY PROTEIN (AFU_ORTHOLOGUE AFUA_5G03860)"/>
    <property type="match status" value="1"/>
</dbReference>
<gene>
    <name evidence="4" type="ORF">I0C86_39555</name>
</gene>
<reference evidence="4 5" key="1">
    <citation type="submission" date="2020-11" db="EMBL/GenBank/DDBJ databases">
        <title>A novel isolate from a Black sea contaminated sediment with potential to produce alkanes: Plantactinospora alkalitolerans sp. nov.</title>
        <authorList>
            <person name="Carro L."/>
            <person name="Veyisoglu A."/>
            <person name="Guven K."/>
            <person name="Schumann P."/>
            <person name="Klenk H.-P."/>
            <person name="Sahin N."/>
        </authorList>
    </citation>
    <scope>NUCLEOTIDE SEQUENCE [LARGE SCALE GENOMIC DNA]</scope>
    <source>
        <strain evidence="4 5">S1510</strain>
    </source>
</reference>
<evidence type="ECO:0000259" key="3">
    <source>
        <dbReference type="Pfam" id="PF16655"/>
    </source>
</evidence>
<dbReference type="Pfam" id="PF16655">
    <property type="entry name" value="PhoD_N"/>
    <property type="match status" value="1"/>
</dbReference>
<dbReference type="Pfam" id="PF09423">
    <property type="entry name" value="PhoD"/>
    <property type="match status" value="1"/>
</dbReference>
<sequence>MLSCRSDRTVTLHAVALLVNRRQVLTGAATAAGTTVLAVAAQRARPAHGADTTAPFLLGVASGDPLPDGVVLWTRLIRDRYAAWSGRPVPVGWQVARDERFRRVERSGVAVADPRLAHSVHVDVRGLEPGREYFYRFRVAGQVSPVGRTRTAPHPFSRPDRLRFAVASCQDLQNGYWPAYWALADEDLDVVLHLGDYIYEYDPNSRFPDRAHVAPQTLGLDQLRTLDDYRNRHAQYKSDPALRAAHAAAAFVVTWDDHETENGYADLVDELDGGPAHQNPYEFARQRAAAYQAYYEHMPIRAHLRPGSDGLRIYRRFDFGRLARVSVLDTRQYRTDQPGTGDLGPEQPGRDNVTGTLTGDAQERWLTQGLVHSYARWNVIAQQVMMSRVRFPNPTGPVPPSVVNLDQWDGYLPQRDRLLRLLSDARVANPVVLAGDIHSTWISDLKLDFDDPASPTVATEFVGTSISSDFPAAFDAPIKQANPILNPHVRYFDGLGRGYLRCDVRPDSWRTDVRVVETIERRESPVRTSASFVVENGRPGVIPG</sequence>
<dbReference type="SUPFAM" id="SSF56300">
    <property type="entry name" value="Metallo-dependent phosphatases"/>
    <property type="match status" value="1"/>
</dbReference>
<organism evidence="4 5">
    <name type="scientific">Plantactinospora alkalitolerans</name>
    <dbReference type="NCBI Taxonomy" id="2789879"/>
    <lineage>
        <taxon>Bacteria</taxon>
        <taxon>Bacillati</taxon>
        <taxon>Actinomycetota</taxon>
        <taxon>Actinomycetes</taxon>
        <taxon>Micromonosporales</taxon>
        <taxon>Micromonosporaceae</taxon>
        <taxon>Plantactinospora</taxon>
    </lineage>
</organism>
<name>A0ABS0H934_9ACTN</name>
<protein>
    <submittedName>
        <fullName evidence="4">Alkaline phosphatase D family protein</fullName>
    </submittedName>
</protein>
<proteinExistence type="predicted"/>